<feature type="domain" description="Peptidase M16 N-terminal" evidence="5">
    <location>
        <begin position="65"/>
        <end position="188"/>
    </location>
</feature>
<keyword evidence="8" id="KW-1185">Reference proteome</keyword>
<evidence type="ECO:0000313" key="7">
    <source>
        <dbReference type="EMBL" id="QMW23017.1"/>
    </source>
</evidence>
<evidence type="ECO:0000313" key="8">
    <source>
        <dbReference type="Proteomes" id="UP000515292"/>
    </source>
</evidence>
<evidence type="ECO:0000256" key="4">
    <source>
        <dbReference type="SAM" id="SignalP"/>
    </source>
</evidence>
<dbReference type="RefSeq" id="WP_182296450.1">
    <property type="nucleotide sequence ID" value="NZ_CP059851.1"/>
</dbReference>
<reference evidence="7 8" key="1">
    <citation type="submission" date="2020-07" db="EMBL/GenBank/DDBJ databases">
        <title>Complete genome sequence for Sandaracinobacter sp. M6.</title>
        <authorList>
            <person name="Tang Y."/>
            <person name="Liu Q."/>
            <person name="Guo Z."/>
            <person name="Lei P."/>
            <person name="Huang B."/>
        </authorList>
    </citation>
    <scope>NUCLEOTIDE SEQUENCE [LARGE SCALE GENOMIC DNA]</scope>
    <source>
        <strain evidence="7 8">M6</strain>
    </source>
</reference>
<dbReference type="SUPFAM" id="SSF63411">
    <property type="entry name" value="LuxS/MPP-like metallohydrolase"/>
    <property type="match status" value="4"/>
</dbReference>
<evidence type="ECO:0000256" key="2">
    <source>
        <dbReference type="ARBA" id="ARBA00023049"/>
    </source>
</evidence>
<dbReference type="InterPro" id="IPR050361">
    <property type="entry name" value="MPP/UQCRC_Complex"/>
</dbReference>
<dbReference type="PANTHER" id="PTHR11851:SF49">
    <property type="entry name" value="MITOCHONDRIAL-PROCESSING PEPTIDASE SUBUNIT ALPHA"/>
    <property type="match status" value="1"/>
</dbReference>
<keyword evidence="4" id="KW-0732">Signal</keyword>
<evidence type="ECO:0000256" key="1">
    <source>
        <dbReference type="ARBA" id="ARBA00007261"/>
    </source>
</evidence>
<organism evidence="7 8">
    <name type="scientific">Sandaracinobacteroides saxicola</name>
    <dbReference type="NCBI Taxonomy" id="2759707"/>
    <lineage>
        <taxon>Bacteria</taxon>
        <taxon>Pseudomonadati</taxon>
        <taxon>Pseudomonadota</taxon>
        <taxon>Alphaproteobacteria</taxon>
        <taxon>Sphingomonadales</taxon>
        <taxon>Sphingosinicellaceae</taxon>
        <taxon>Sandaracinobacteroides</taxon>
    </lineage>
</organism>
<dbReference type="InterPro" id="IPR007863">
    <property type="entry name" value="Peptidase_M16_C"/>
</dbReference>
<accession>A0A7G5II25</accession>
<dbReference type="Proteomes" id="UP000515292">
    <property type="component" value="Chromosome"/>
</dbReference>
<dbReference type="InterPro" id="IPR011765">
    <property type="entry name" value="Pept_M16_N"/>
</dbReference>
<dbReference type="EMBL" id="CP059851">
    <property type="protein sequence ID" value="QMW23017.1"/>
    <property type="molecule type" value="Genomic_DNA"/>
</dbReference>
<protein>
    <submittedName>
        <fullName evidence="7">Insulinase family protein</fullName>
    </submittedName>
</protein>
<dbReference type="PANTHER" id="PTHR11851">
    <property type="entry name" value="METALLOPROTEASE"/>
    <property type="match status" value="1"/>
</dbReference>
<feature type="domain" description="Peptidase M16 C-terminal" evidence="6">
    <location>
        <begin position="221"/>
        <end position="394"/>
    </location>
</feature>
<dbReference type="GO" id="GO:0046872">
    <property type="term" value="F:metal ion binding"/>
    <property type="evidence" value="ECO:0007669"/>
    <property type="project" value="InterPro"/>
</dbReference>
<feature type="compositionally biased region" description="Low complexity" evidence="3">
    <location>
        <begin position="958"/>
        <end position="968"/>
    </location>
</feature>
<name>A0A7G5II25_9SPHN</name>
<keyword evidence="2" id="KW-0482">Metalloprotease</keyword>
<feature type="signal peptide" evidence="4">
    <location>
        <begin position="1"/>
        <end position="20"/>
    </location>
</feature>
<keyword evidence="2" id="KW-0645">Protease</keyword>
<dbReference type="Pfam" id="PF00675">
    <property type="entry name" value="Peptidase_M16"/>
    <property type="match status" value="2"/>
</dbReference>
<dbReference type="AlphaFoldDB" id="A0A7G5II25"/>
<proteinExistence type="inferred from homology"/>
<sequence length="968" mass="101790">MRFFVMMLAAAAALVQPLHARGGPTPMPTAKLAKVQALAPAPLSELVRKVDIPFERFVLPNGLTVIVHTDRKAPLVHVGVWYKVGSRDEPLGKGGFAHLFEHLMFYGSQHHDDEHFRPLEEVGATDSNGTTSFDRTNYFQTVPTPALDLALFLESDRMGWLLPAVTQAKLDRQRDVVKNEKREGDNQPFGQVGYALFGNLFPADHPYSVTSIGNPADLDAATLDTVRGWFRTHYGPNNAVLVLAGDIDLATARPLVERYFGNIPAGPTPADFAAPLPVRTETTRVTLSDAVSAPRLFRAWVVPGRKDAAVPLVDVALTVLADGATSRLYDALVRRERLAVGVSGGISPLDKASVATLIVDLRPGVDPAVVERRVDALLAEFLKSGASADEVSRVATRAVAQTVRGLERIGGFGGKGAVLAEGELYAGDPGDFRRELGVYAGATPARVLAAARQWLSKGDLRLNVVPGERKEAEIRVAQAPRVIETPERPAAAAPLSAGIDRSRGLPPAGPATQLRLPALERATLSNGIDVLLARVPAVPVVRIAFSRPGGSSSDDRAKPGAHAIMLAMLDEGSNGRLGALTGPDIARLQERLGASISASSTLDRTRVTLSALTPNLAASVALFADVIRAPAFPADQLERVRGQALAGLAAAEKDPDALAINALPPLMYGAAHPYGLSFNGQGTVAGVGALTRADVLVRHDAALRPEGATLIVVGDTTMAGVKPLLESAFGDWRGRGGDLPPPAGAVTAAGVSPRILLIDRPGAPQSVVMAGRAMAATGAEDRIALAAANDIFGGQTTARLNQSLREAKGWAYGASASVAPTRLQMPFLLSSSVQTDRTGAAIAEIRRLLGAFAGTAPPTRAELDRVVANSIRSLPGDFETGAALLGSLERKLNLGRPDDYFATLPKRLEALTPADVVAAGYPGPDALVWVVVGDATLVEPQLKGLGLPVERRSDPDSRSGSGASRPHP</sequence>
<evidence type="ECO:0000259" key="5">
    <source>
        <dbReference type="Pfam" id="PF00675"/>
    </source>
</evidence>
<comment type="similarity">
    <text evidence="1">Belongs to the peptidase M16 family.</text>
</comment>
<keyword evidence="2" id="KW-0378">Hydrolase</keyword>
<dbReference type="InterPro" id="IPR011249">
    <property type="entry name" value="Metalloenz_LuxS/M16"/>
</dbReference>
<dbReference type="KEGG" id="sand:H3309_00420"/>
<gene>
    <name evidence="7" type="ORF">H3309_00420</name>
</gene>
<dbReference type="Pfam" id="PF05193">
    <property type="entry name" value="Peptidase_M16_C"/>
    <property type="match status" value="2"/>
</dbReference>
<feature type="chain" id="PRO_5028940985" evidence="4">
    <location>
        <begin position="21"/>
        <end position="968"/>
    </location>
</feature>
<evidence type="ECO:0000259" key="6">
    <source>
        <dbReference type="Pfam" id="PF05193"/>
    </source>
</evidence>
<evidence type="ECO:0000256" key="3">
    <source>
        <dbReference type="SAM" id="MobiDB-lite"/>
    </source>
</evidence>
<feature type="region of interest" description="Disordered" evidence="3">
    <location>
        <begin position="946"/>
        <end position="968"/>
    </location>
</feature>
<feature type="domain" description="Peptidase M16 C-terminal" evidence="6">
    <location>
        <begin position="690"/>
        <end position="868"/>
    </location>
</feature>
<dbReference type="Gene3D" id="3.30.830.10">
    <property type="entry name" value="Metalloenzyme, LuxS/M16 peptidase-like"/>
    <property type="match status" value="4"/>
</dbReference>
<feature type="domain" description="Peptidase M16 N-terminal" evidence="5">
    <location>
        <begin position="532"/>
        <end position="667"/>
    </location>
</feature>